<reference evidence="5 6" key="2">
    <citation type="submission" date="2020-05" db="EMBL/GenBank/DDBJ databases">
        <title>Draft genome sequence of Desulfovibrio sp. strainFSS-1.</title>
        <authorList>
            <person name="Shimoshige H."/>
            <person name="Kobayashi H."/>
            <person name="Maekawa T."/>
        </authorList>
    </citation>
    <scope>NUCLEOTIDE SEQUENCE [LARGE SCALE GENOMIC DNA]</scope>
    <source>
        <strain evidence="5 6">SIID29052-01</strain>
    </source>
</reference>
<evidence type="ECO:0000256" key="1">
    <source>
        <dbReference type="ARBA" id="ARBA00001974"/>
    </source>
</evidence>
<evidence type="ECO:0000313" key="6">
    <source>
        <dbReference type="Proteomes" id="UP000494245"/>
    </source>
</evidence>
<sequence length="666" mass="74302">MPRIPMKEEAKGVALAEPVVEEKYVDILMVGGGMGNCGAAFEAVRWADKVGGNLSIMLVDKASMERSGAVAQGLSAINTYLGKNNADDYVRMVRTDLMGLVREDLIFDLGRHVDDSVHLFEEWGLPCWTKDAHGHNLDGAQSKAAGVSLRTGADPVRSGRWQIMINGESYKCIVAEAAKNALGQDRYIERLFIVKLLNDTKEPNRVAGAVGFSTRENKVTIFTCNAMVVACGGAVNVYKPRSTGEGLGRAWYPVWNAGSTYTMCAQAGAEMTMMENRFVPARFKDGYGPVGAWFLLFKAKATNSKGEDYCSTNRAMLKPYEDRGYAKGHIIPTCLRNHMMLAEMRAGRGPIYMDTAGALQATFATMTPEQQKHLESEAWEDFLDMCVGQANLWAAMNIEPEKSGSEIMPTEPYLLGSHSGCCGIWASGPDEDWVPEEYKVRADNGKVYNRMTTVNGLWTCADGVGASGHKFSSGSHAEGRIVGKQMVRWCVDHKDYKPSIAAKADELKKEIYQPWYTFEQYKGVSTDPVINPNFISPKNFMMRLIKCTDEYGGGVGTLYTTSASLLGTGFKLLAMLEEDSKKLAARDLHELMRCWEQFHRLWTVRLHMQHIAFREESRYPGFYYRGDFPGLDDSKWKCFVNSKYDPATRETKIFKRPYIQIIPDAQ</sequence>
<dbReference type="PANTHER" id="PTHR11632">
    <property type="entry name" value="SUCCINATE DEHYDROGENASE 2 FLAVOPROTEIN SUBUNIT"/>
    <property type="match status" value="1"/>
</dbReference>
<dbReference type="InterPro" id="IPR030664">
    <property type="entry name" value="SdhA/FrdA/AprA"/>
</dbReference>
<dbReference type="Pfam" id="PF00890">
    <property type="entry name" value="FAD_binding_2"/>
    <property type="match status" value="1"/>
</dbReference>
<name>A0A6V8M0X5_9BACT</name>
<dbReference type="InterPro" id="IPR037099">
    <property type="entry name" value="Fum_R/Succ_DH_flav-like_C_sf"/>
</dbReference>
<dbReference type="InterPro" id="IPR027477">
    <property type="entry name" value="Succ_DH/fumarate_Rdtase_cat_sf"/>
</dbReference>
<dbReference type="InterPro" id="IPR036188">
    <property type="entry name" value="FAD/NAD-bd_sf"/>
</dbReference>
<reference evidence="5 6" key="1">
    <citation type="submission" date="2020-04" db="EMBL/GenBank/DDBJ databases">
        <authorList>
            <consortium name="Desulfovibrio sp. FSS-1 genome sequencing consortium"/>
            <person name="Shimoshige H."/>
            <person name="Kobayashi H."/>
            <person name="Maekawa T."/>
        </authorList>
    </citation>
    <scope>NUCLEOTIDE SEQUENCE [LARGE SCALE GENOMIC DNA]</scope>
    <source>
        <strain evidence="5 6">SIID29052-01</strain>
    </source>
</reference>
<dbReference type="GO" id="GO:0050660">
    <property type="term" value="F:flavin adenine dinucleotide binding"/>
    <property type="evidence" value="ECO:0007669"/>
    <property type="project" value="TreeGrafter"/>
</dbReference>
<dbReference type="GO" id="GO:0009061">
    <property type="term" value="P:anaerobic respiration"/>
    <property type="evidence" value="ECO:0007669"/>
    <property type="project" value="TreeGrafter"/>
</dbReference>
<feature type="domain" description="FAD-dependent oxidoreductase 2 FAD-binding" evidence="4">
    <location>
        <begin position="26"/>
        <end position="280"/>
    </location>
</feature>
<dbReference type="RefSeq" id="WP_173083887.1">
    <property type="nucleotide sequence ID" value="NZ_BLTE01000008.1"/>
</dbReference>
<keyword evidence="6" id="KW-1185">Reference proteome</keyword>
<dbReference type="AlphaFoldDB" id="A0A6V8M0X5"/>
<gene>
    <name evidence="5" type="primary">aprA_1</name>
    <name evidence="5" type="ORF">NNJEOMEG_01954</name>
</gene>
<dbReference type="PANTHER" id="PTHR11632:SF51">
    <property type="entry name" value="SUCCINATE DEHYDROGENASE [UBIQUINONE] FLAVOPROTEIN SUBUNIT, MITOCHONDRIAL"/>
    <property type="match status" value="1"/>
</dbReference>
<evidence type="ECO:0000256" key="2">
    <source>
        <dbReference type="ARBA" id="ARBA00022630"/>
    </source>
</evidence>
<organism evidence="5 6">
    <name type="scientific">Fundidesulfovibrio magnetotacticus</name>
    <dbReference type="NCBI Taxonomy" id="2730080"/>
    <lineage>
        <taxon>Bacteria</taxon>
        <taxon>Pseudomonadati</taxon>
        <taxon>Thermodesulfobacteriota</taxon>
        <taxon>Desulfovibrionia</taxon>
        <taxon>Desulfovibrionales</taxon>
        <taxon>Desulfovibrionaceae</taxon>
        <taxon>Fundidesulfovibrio</taxon>
    </lineage>
</organism>
<dbReference type="Gene3D" id="3.90.700.10">
    <property type="entry name" value="Succinate dehydrogenase/fumarate reductase flavoprotein, catalytic domain"/>
    <property type="match status" value="1"/>
</dbReference>
<dbReference type="InterPro" id="IPR011803">
    <property type="entry name" value="AprA"/>
</dbReference>
<dbReference type="SUPFAM" id="SSF56425">
    <property type="entry name" value="Succinate dehydrogenase/fumarate reductase flavoprotein, catalytic domain"/>
    <property type="match status" value="1"/>
</dbReference>
<comment type="caution">
    <text evidence="5">The sequence shown here is derived from an EMBL/GenBank/DDBJ whole genome shotgun (WGS) entry which is preliminary data.</text>
</comment>
<evidence type="ECO:0000256" key="3">
    <source>
        <dbReference type="ARBA" id="ARBA00023002"/>
    </source>
</evidence>
<dbReference type="Gene3D" id="3.50.50.60">
    <property type="entry name" value="FAD/NAD(P)-binding domain"/>
    <property type="match status" value="1"/>
</dbReference>
<dbReference type="Proteomes" id="UP000494245">
    <property type="component" value="Unassembled WGS sequence"/>
</dbReference>
<dbReference type="GO" id="GO:0000104">
    <property type="term" value="F:succinate dehydrogenase activity"/>
    <property type="evidence" value="ECO:0007669"/>
    <property type="project" value="TreeGrafter"/>
</dbReference>
<dbReference type="InterPro" id="IPR003953">
    <property type="entry name" value="FAD-dep_OxRdtase_2_FAD-bd"/>
</dbReference>
<evidence type="ECO:0000259" key="4">
    <source>
        <dbReference type="Pfam" id="PF00890"/>
    </source>
</evidence>
<proteinExistence type="predicted"/>
<dbReference type="PIRSF" id="PIRSF000171">
    <property type="entry name" value="SDHA_APRA_LASPO"/>
    <property type="match status" value="1"/>
</dbReference>
<dbReference type="GO" id="GO:0005886">
    <property type="term" value="C:plasma membrane"/>
    <property type="evidence" value="ECO:0007669"/>
    <property type="project" value="TreeGrafter"/>
</dbReference>
<keyword evidence="2" id="KW-0285">Flavoprotein</keyword>
<comment type="cofactor">
    <cofactor evidence="1">
        <name>FAD</name>
        <dbReference type="ChEBI" id="CHEBI:57692"/>
    </cofactor>
</comment>
<accession>A0A6V8M0X5</accession>
<dbReference type="EMBL" id="BLTE01000008">
    <property type="protein sequence ID" value="GFK94115.1"/>
    <property type="molecule type" value="Genomic_DNA"/>
</dbReference>
<dbReference type="SUPFAM" id="SSF46977">
    <property type="entry name" value="Succinate dehydrogenase/fumarate reductase flavoprotein C-terminal domain"/>
    <property type="match status" value="1"/>
</dbReference>
<dbReference type="SUPFAM" id="SSF51905">
    <property type="entry name" value="FAD/NAD(P)-binding domain"/>
    <property type="match status" value="1"/>
</dbReference>
<keyword evidence="3 5" id="KW-0560">Oxidoreductase</keyword>
<dbReference type="NCBIfam" id="TIGR02061">
    <property type="entry name" value="aprA"/>
    <property type="match status" value="1"/>
</dbReference>
<dbReference type="GO" id="GO:0009973">
    <property type="term" value="F:adenylyl-sulfate reductase activity"/>
    <property type="evidence" value="ECO:0007669"/>
    <property type="project" value="UniProtKB-EC"/>
</dbReference>
<dbReference type="GO" id="GO:0009055">
    <property type="term" value="F:electron transfer activity"/>
    <property type="evidence" value="ECO:0007669"/>
    <property type="project" value="TreeGrafter"/>
</dbReference>
<evidence type="ECO:0000313" key="5">
    <source>
        <dbReference type="EMBL" id="GFK94115.1"/>
    </source>
</evidence>
<dbReference type="EC" id="1.8.99.2" evidence="5"/>
<protein>
    <submittedName>
        <fullName evidence="5">Adenylylsulfate reductase subunit alpha</fullName>
        <ecNumber evidence="5">1.8.99.2</ecNumber>
    </submittedName>
</protein>